<protein>
    <submittedName>
        <fullName evidence="4">CCD42 protein</fullName>
    </submittedName>
</protein>
<name>A0A7K5D696_9TYRA</name>
<dbReference type="GO" id="GO:0007286">
    <property type="term" value="P:spermatid development"/>
    <property type="evidence" value="ECO:0007669"/>
    <property type="project" value="TreeGrafter"/>
</dbReference>
<organism evidence="4 5">
    <name type="scientific">Pachyramphus minor</name>
    <dbReference type="NCBI Taxonomy" id="369605"/>
    <lineage>
        <taxon>Eukaryota</taxon>
        <taxon>Metazoa</taxon>
        <taxon>Chordata</taxon>
        <taxon>Craniata</taxon>
        <taxon>Vertebrata</taxon>
        <taxon>Euteleostomi</taxon>
        <taxon>Archelosauria</taxon>
        <taxon>Archosauria</taxon>
        <taxon>Dinosauria</taxon>
        <taxon>Saurischia</taxon>
        <taxon>Theropoda</taxon>
        <taxon>Coelurosauria</taxon>
        <taxon>Aves</taxon>
        <taxon>Neognathae</taxon>
        <taxon>Neoaves</taxon>
        <taxon>Telluraves</taxon>
        <taxon>Australaves</taxon>
        <taxon>Passeriformes</taxon>
        <taxon>Tyrannidae</taxon>
        <taxon>Pachyramphus</taxon>
    </lineage>
</organism>
<evidence type="ECO:0000259" key="3">
    <source>
        <dbReference type="Pfam" id="PF13863"/>
    </source>
</evidence>
<evidence type="ECO:0000313" key="5">
    <source>
        <dbReference type="Proteomes" id="UP000525089"/>
    </source>
</evidence>
<dbReference type="InterPro" id="IPR051147">
    <property type="entry name" value="CFAP_domain-containing"/>
</dbReference>
<accession>A0A7K5D696</accession>
<dbReference type="InterPro" id="IPR025252">
    <property type="entry name" value="DUF4200"/>
</dbReference>
<evidence type="ECO:0000313" key="4">
    <source>
        <dbReference type="EMBL" id="NWS16032.1"/>
    </source>
</evidence>
<feature type="non-terminal residue" evidence="4">
    <location>
        <position position="236"/>
    </location>
</feature>
<dbReference type="PANTHER" id="PTHR21683">
    <property type="entry name" value="COILED-COIL DOMAIN-CONTAINING PROTEIN 42 LIKE-2-LIKE-RELATED"/>
    <property type="match status" value="1"/>
</dbReference>
<dbReference type="Pfam" id="PF13863">
    <property type="entry name" value="DUF4200"/>
    <property type="match status" value="1"/>
</dbReference>
<gene>
    <name evidence="4" type="primary">Ccdc42_1</name>
    <name evidence="4" type="ORF">PACMIN_R13307</name>
</gene>
<feature type="domain" description="DUF4200" evidence="3">
    <location>
        <begin position="11"/>
        <end position="128"/>
    </location>
</feature>
<comment type="caution">
    <text evidence="4">The sequence shown here is derived from an EMBL/GenBank/DDBJ whole genome shotgun (WGS) entry which is preliminary data.</text>
</comment>
<feature type="coiled-coil region" evidence="2">
    <location>
        <begin position="76"/>
        <end position="112"/>
    </location>
</feature>
<reference evidence="4 5" key="1">
    <citation type="submission" date="2019-09" db="EMBL/GenBank/DDBJ databases">
        <title>Bird 10,000 Genomes (B10K) Project - Family phase.</title>
        <authorList>
            <person name="Zhang G."/>
        </authorList>
    </citation>
    <scope>NUCLEOTIDE SEQUENCE [LARGE SCALE GENOMIC DNA]</scope>
    <source>
        <strain evidence="4">B10K-DU-001-72</strain>
        <tissue evidence="4">Muscle</tissue>
    </source>
</reference>
<sequence>DEDPASSFMCLLKKKEELRCLERIVADKKEAFRERLEVIAEQWRDLHARRTLLKAHVERSGRTVQENEMLRNQALKKASKDREENIKKENELLRAKRELEALRKQHQKLCQKLPKYSMFKRYLDDVVEVSPQFRDVEEVVSFYKSLMKSRKELVQTQQLHEEMTEQARVLLDQYRAEKGAEMLQCKNELVQLKQCLDQARSDIAVWEAEWIDIQNRAARKGTKLRAIKRAIHSLFQ</sequence>
<dbReference type="GO" id="GO:0005856">
    <property type="term" value="C:cytoskeleton"/>
    <property type="evidence" value="ECO:0007669"/>
    <property type="project" value="UniProtKB-ARBA"/>
</dbReference>
<proteinExistence type="predicted"/>
<evidence type="ECO:0000256" key="1">
    <source>
        <dbReference type="ARBA" id="ARBA00023054"/>
    </source>
</evidence>
<evidence type="ECO:0000256" key="2">
    <source>
        <dbReference type="SAM" id="Coils"/>
    </source>
</evidence>
<dbReference type="Proteomes" id="UP000525089">
    <property type="component" value="Unassembled WGS sequence"/>
</dbReference>
<keyword evidence="1 2" id="KW-0175">Coiled coil</keyword>
<dbReference type="PANTHER" id="PTHR21683:SF8">
    <property type="entry name" value="COILED-COIL DOMAIN-CONTAINING PROTEIN 42"/>
    <property type="match status" value="1"/>
</dbReference>
<feature type="coiled-coil region" evidence="2">
    <location>
        <begin position="146"/>
        <end position="209"/>
    </location>
</feature>
<dbReference type="EMBL" id="VYXB01004896">
    <property type="protein sequence ID" value="NWS16032.1"/>
    <property type="molecule type" value="Genomic_DNA"/>
</dbReference>
<keyword evidence="5" id="KW-1185">Reference proteome</keyword>
<dbReference type="AlphaFoldDB" id="A0A7K5D696"/>
<feature type="non-terminal residue" evidence="4">
    <location>
        <position position="1"/>
    </location>
</feature>